<gene>
    <name evidence="4" type="ORF">BEN49_10315</name>
</gene>
<keyword evidence="2" id="KW-0560">Oxidoreductase</keyword>
<dbReference type="FunFam" id="3.40.50.720:FF:000084">
    <property type="entry name" value="Short-chain dehydrogenase reductase"/>
    <property type="match status" value="1"/>
</dbReference>
<keyword evidence="5" id="KW-1185">Reference proteome</keyword>
<accession>A0A1G1TBR5</accession>
<dbReference type="Gene3D" id="3.40.50.720">
    <property type="entry name" value="NAD(P)-binding Rossmann-like Domain"/>
    <property type="match status" value="1"/>
</dbReference>
<evidence type="ECO:0000313" key="5">
    <source>
        <dbReference type="Proteomes" id="UP000177506"/>
    </source>
</evidence>
<dbReference type="Proteomes" id="UP000177506">
    <property type="component" value="Unassembled WGS sequence"/>
</dbReference>
<dbReference type="Pfam" id="PF00106">
    <property type="entry name" value="adh_short"/>
    <property type="match status" value="1"/>
</dbReference>
<dbReference type="CDD" id="cd05233">
    <property type="entry name" value="SDR_c"/>
    <property type="match status" value="1"/>
</dbReference>
<dbReference type="PRINTS" id="PR00080">
    <property type="entry name" value="SDRFAMILY"/>
</dbReference>
<proteinExistence type="inferred from homology"/>
<dbReference type="GO" id="GO:0016491">
    <property type="term" value="F:oxidoreductase activity"/>
    <property type="evidence" value="ECO:0007669"/>
    <property type="project" value="UniProtKB-KW"/>
</dbReference>
<dbReference type="InterPro" id="IPR002347">
    <property type="entry name" value="SDR_fam"/>
</dbReference>
<comment type="similarity">
    <text evidence="1 3">Belongs to the short-chain dehydrogenases/reductases (SDR) family.</text>
</comment>
<evidence type="ECO:0000256" key="2">
    <source>
        <dbReference type="ARBA" id="ARBA00023002"/>
    </source>
</evidence>
<dbReference type="EMBL" id="MDZA01000334">
    <property type="protein sequence ID" value="OGX88309.1"/>
    <property type="molecule type" value="Genomic_DNA"/>
</dbReference>
<reference evidence="4 5" key="1">
    <citation type="submission" date="2016-08" db="EMBL/GenBank/DDBJ databases">
        <title>Hymenobacter coccineus sp. nov., Hymenobacter lapidarius sp. nov. and Hymenobacter glacialis sp. nov., isolated from Antarctic soil.</title>
        <authorList>
            <person name="Sedlacek I."/>
            <person name="Kralova S."/>
            <person name="Kyrova K."/>
            <person name="Maslanova I."/>
            <person name="Stankova E."/>
            <person name="Vrbovska V."/>
            <person name="Nemec M."/>
            <person name="Bartak M."/>
            <person name="Svec P."/>
            <person name="Busse H.-J."/>
            <person name="Pantucek R."/>
        </authorList>
    </citation>
    <scope>NUCLEOTIDE SEQUENCE [LARGE SCALE GENOMIC DNA]</scope>
    <source>
        <strain evidence="4 5">CCM 8649</strain>
    </source>
</reference>
<evidence type="ECO:0000256" key="1">
    <source>
        <dbReference type="ARBA" id="ARBA00006484"/>
    </source>
</evidence>
<dbReference type="PRINTS" id="PR00081">
    <property type="entry name" value="GDHRDH"/>
</dbReference>
<dbReference type="GO" id="GO:0005829">
    <property type="term" value="C:cytosol"/>
    <property type="evidence" value="ECO:0007669"/>
    <property type="project" value="TreeGrafter"/>
</dbReference>
<evidence type="ECO:0000313" key="4">
    <source>
        <dbReference type="EMBL" id="OGX88309.1"/>
    </source>
</evidence>
<dbReference type="RefSeq" id="WP_070745514.1">
    <property type="nucleotide sequence ID" value="NZ_MDZA01000334.1"/>
</dbReference>
<name>A0A1G1TBR5_9BACT</name>
<dbReference type="SUPFAM" id="SSF51735">
    <property type="entry name" value="NAD(P)-binding Rossmann-fold domains"/>
    <property type="match status" value="1"/>
</dbReference>
<dbReference type="OrthoDB" id="9810734at2"/>
<dbReference type="PANTHER" id="PTHR43391">
    <property type="entry name" value="RETINOL DEHYDROGENASE-RELATED"/>
    <property type="match status" value="1"/>
</dbReference>
<sequence>MDLTGKIAIVTGPAKGIGRATAEALLQKGALVAGWGRTAPEGLDHERFQFFECDVRDEHDVAEAFTNTQRELGPEIHVLVNNAGVGVMGDVDGFDSADWQLMFETNVNGPFFCTRAVLPQLKKQQAGHIINVASLAGTVGSEGMAGYCATKFALRGFSEALFKELRPDGIRVTCIMPGSVETNFNGGQPGAQPNPHKMQPEDIAAAIVHALEASAATMVSEIQLRPAQVKKK</sequence>
<comment type="caution">
    <text evidence="4">The sequence shown here is derived from an EMBL/GenBank/DDBJ whole genome shotgun (WGS) entry which is preliminary data.</text>
</comment>
<dbReference type="InterPro" id="IPR036291">
    <property type="entry name" value="NAD(P)-bd_dom_sf"/>
</dbReference>
<dbReference type="PANTHER" id="PTHR43391:SF86">
    <property type="entry name" value="SHORT-CHAIN DEHYDROGENASE_REDUCTASE FAMILY PROTEIN"/>
    <property type="match status" value="1"/>
</dbReference>
<evidence type="ECO:0000256" key="3">
    <source>
        <dbReference type="RuleBase" id="RU000363"/>
    </source>
</evidence>
<dbReference type="AlphaFoldDB" id="A0A1G1TBR5"/>
<organism evidence="4 5">
    <name type="scientific">Hymenobacter coccineus</name>
    <dbReference type="NCBI Taxonomy" id="1908235"/>
    <lineage>
        <taxon>Bacteria</taxon>
        <taxon>Pseudomonadati</taxon>
        <taxon>Bacteroidota</taxon>
        <taxon>Cytophagia</taxon>
        <taxon>Cytophagales</taxon>
        <taxon>Hymenobacteraceae</taxon>
        <taxon>Hymenobacter</taxon>
    </lineage>
</organism>
<protein>
    <submittedName>
        <fullName evidence="4">Short-chain dehydrogenase</fullName>
    </submittedName>
</protein>